<keyword evidence="3" id="KW-1185">Reference proteome</keyword>
<dbReference type="HOGENOM" id="CLU_593311_0_0_1"/>
<dbReference type="KEGG" id="hir:HETIRDRAFT_450440"/>
<dbReference type="RefSeq" id="XP_009544980.1">
    <property type="nucleotide sequence ID" value="XM_009546685.1"/>
</dbReference>
<evidence type="ECO:0000313" key="3">
    <source>
        <dbReference type="Proteomes" id="UP000030671"/>
    </source>
</evidence>
<evidence type="ECO:0000313" key="2">
    <source>
        <dbReference type="EMBL" id="ETW82634.1"/>
    </source>
</evidence>
<name>W4KA60_HETIT</name>
<accession>W4KA60</accession>
<feature type="compositionally biased region" description="Polar residues" evidence="1">
    <location>
        <begin position="272"/>
        <end position="285"/>
    </location>
</feature>
<feature type="compositionally biased region" description="Polar residues" evidence="1">
    <location>
        <begin position="25"/>
        <end position="34"/>
    </location>
</feature>
<proteinExistence type="predicted"/>
<evidence type="ECO:0000256" key="1">
    <source>
        <dbReference type="SAM" id="MobiDB-lite"/>
    </source>
</evidence>
<protein>
    <submittedName>
        <fullName evidence="2">Uncharacterized protein</fullName>
    </submittedName>
</protein>
<feature type="region of interest" description="Disordered" evidence="1">
    <location>
        <begin position="246"/>
        <end position="323"/>
    </location>
</feature>
<reference evidence="2 3" key="1">
    <citation type="journal article" date="2012" name="New Phytol.">
        <title>Insight into trade-off between wood decay and parasitism from the genome of a fungal forest pathogen.</title>
        <authorList>
            <person name="Olson A."/>
            <person name="Aerts A."/>
            <person name="Asiegbu F."/>
            <person name="Belbahri L."/>
            <person name="Bouzid O."/>
            <person name="Broberg A."/>
            <person name="Canback B."/>
            <person name="Coutinho P.M."/>
            <person name="Cullen D."/>
            <person name="Dalman K."/>
            <person name="Deflorio G."/>
            <person name="van Diepen L.T."/>
            <person name="Dunand C."/>
            <person name="Duplessis S."/>
            <person name="Durling M."/>
            <person name="Gonthier P."/>
            <person name="Grimwood J."/>
            <person name="Fossdal C.G."/>
            <person name="Hansson D."/>
            <person name="Henrissat B."/>
            <person name="Hietala A."/>
            <person name="Himmelstrand K."/>
            <person name="Hoffmeister D."/>
            <person name="Hogberg N."/>
            <person name="James T.Y."/>
            <person name="Karlsson M."/>
            <person name="Kohler A."/>
            <person name="Kues U."/>
            <person name="Lee Y.H."/>
            <person name="Lin Y.C."/>
            <person name="Lind M."/>
            <person name="Lindquist E."/>
            <person name="Lombard V."/>
            <person name="Lucas S."/>
            <person name="Lunden K."/>
            <person name="Morin E."/>
            <person name="Murat C."/>
            <person name="Park J."/>
            <person name="Raffaello T."/>
            <person name="Rouze P."/>
            <person name="Salamov A."/>
            <person name="Schmutz J."/>
            <person name="Solheim H."/>
            <person name="Stahlberg J."/>
            <person name="Velez H."/>
            <person name="de Vries R.P."/>
            <person name="Wiebenga A."/>
            <person name="Woodward S."/>
            <person name="Yakovlev I."/>
            <person name="Garbelotto M."/>
            <person name="Martin F."/>
            <person name="Grigoriev I.V."/>
            <person name="Stenlid J."/>
        </authorList>
    </citation>
    <scope>NUCLEOTIDE SEQUENCE [LARGE SCALE GENOMIC DNA]</scope>
    <source>
        <strain evidence="2 3">TC 32-1</strain>
    </source>
</reference>
<gene>
    <name evidence="2" type="ORF">HETIRDRAFT_450440</name>
</gene>
<dbReference type="InParanoid" id="W4KA60"/>
<dbReference type="GeneID" id="20676047"/>
<organism evidence="2 3">
    <name type="scientific">Heterobasidion irregulare (strain TC 32-1)</name>
    <dbReference type="NCBI Taxonomy" id="747525"/>
    <lineage>
        <taxon>Eukaryota</taxon>
        <taxon>Fungi</taxon>
        <taxon>Dikarya</taxon>
        <taxon>Basidiomycota</taxon>
        <taxon>Agaricomycotina</taxon>
        <taxon>Agaricomycetes</taxon>
        <taxon>Russulales</taxon>
        <taxon>Bondarzewiaceae</taxon>
        <taxon>Heterobasidion</taxon>
        <taxon>Heterobasidion annosum species complex</taxon>
    </lineage>
</organism>
<feature type="region of interest" description="Disordered" evidence="1">
    <location>
        <begin position="25"/>
        <end position="92"/>
    </location>
</feature>
<feature type="region of interest" description="Disordered" evidence="1">
    <location>
        <begin position="1"/>
        <end position="20"/>
    </location>
</feature>
<dbReference type="OrthoDB" id="3261714at2759"/>
<dbReference type="AlphaFoldDB" id="W4KA60"/>
<dbReference type="Proteomes" id="UP000030671">
    <property type="component" value="Unassembled WGS sequence"/>
</dbReference>
<sequence>MSARAPFLPSRPASRAAHQLAATISGQAKGSTSKDAAGPEAHTQKLRSGGDVTDSSAAETAPISTVNRPLNLVAFKKPKPDGAGARPPSRNMNAFNEAATRARSPTHWPEQRGMRIHAPRPRSPHFPNSSVFTSTMSFKEPSLPLSFSAGLNGQTDEHISTSEGNNTSENAPGAMIEEHNLIRTASPFKPNGLLAFSRLKASGPSLESIQEDAEEHGVANVRPEAHILRRMGKKRSFAVVEDYEGNSGGLSKRLKSGDSHVNSDNVGRPHSSRINNTASISSSSGYDLVQQHEQPRRSSFFGGHDSLVSPTSAPDLLQPSEVSQAPQAPPFAMFMDMFGISLTEADVEQYAEMYERERQRWNSVNLEEHKAGEAELMGKIGKLVTSVSASLLTQSYHN</sequence>
<dbReference type="EMBL" id="KI925457">
    <property type="protein sequence ID" value="ETW82634.1"/>
    <property type="molecule type" value="Genomic_DNA"/>
</dbReference>
<feature type="compositionally biased region" description="Polar residues" evidence="1">
    <location>
        <begin position="53"/>
        <end position="68"/>
    </location>
</feature>